<feature type="chain" id="PRO_5043478820" evidence="3">
    <location>
        <begin position="26"/>
        <end position="2148"/>
    </location>
</feature>
<keyword evidence="3" id="KW-0732">Signal</keyword>
<dbReference type="GO" id="GO:0004866">
    <property type="term" value="F:endopeptidase inhibitor activity"/>
    <property type="evidence" value="ECO:0007669"/>
    <property type="project" value="InterPro"/>
</dbReference>
<dbReference type="InterPro" id="IPR008930">
    <property type="entry name" value="Terpenoid_cyclase/PrenylTrfase"/>
</dbReference>
<evidence type="ECO:0000256" key="3">
    <source>
        <dbReference type="SAM" id="SignalP"/>
    </source>
</evidence>
<dbReference type="GeneID" id="84022588"/>
<dbReference type="PANTHER" id="PTHR40094:SF1">
    <property type="entry name" value="UBIQUITIN DOMAIN-CONTAINING PROTEIN"/>
    <property type="match status" value="1"/>
</dbReference>
<dbReference type="SUPFAM" id="SSF48239">
    <property type="entry name" value="Terpenoid cyclases/Protein prenyltransferases"/>
    <property type="match status" value="1"/>
</dbReference>
<proteinExistence type="inferred from homology"/>
<dbReference type="Pfam" id="PF01835">
    <property type="entry name" value="MG2"/>
    <property type="match status" value="1"/>
</dbReference>
<feature type="region of interest" description="Disordered" evidence="2">
    <location>
        <begin position="22"/>
        <end position="69"/>
    </location>
</feature>
<dbReference type="InterPro" id="IPR011625">
    <property type="entry name" value="A2M_N_BRD"/>
</dbReference>
<dbReference type="Pfam" id="PF17973">
    <property type="entry name" value="bMG10"/>
    <property type="match status" value="1"/>
</dbReference>
<dbReference type="CDD" id="cd02891">
    <property type="entry name" value="A2M_like"/>
    <property type="match status" value="1"/>
</dbReference>
<dbReference type="OrthoDB" id="9767116at2"/>
<dbReference type="SMART" id="SM01419">
    <property type="entry name" value="Thiol-ester_cl"/>
    <property type="match status" value="1"/>
</dbReference>
<evidence type="ECO:0000256" key="1">
    <source>
        <dbReference type="ARBA" id="ARBA00010556"/>
    </source>
</evidence>
<dbReference type="GO" id="GO:0005615">
    <property type="term" value="C:extracellular space"/>
    <property type="evidence" value="ECO:0007669"/>
    <property type="project" value="InterPro"/>
</dbReference>
<dbReference type="EMBL" id="CACRSS010000016">
    <property type="protein sequence ID" value="VYT11031.1"/>
    <property type="molecule type" value="Genomic_DNA"/>
</dbReference>
<protein>
    <submittedName>
        <fullName evidence="4">Alpha-2-macroglobulin family protein</fullName>
    </submittedName>
</protein>
<gene>
    <name evidence="4" type="ORF">AMLFYP55_00661</name>
</gene>
<feature type="region of interest" description="Disordered" evidence="2">
    <location>
        <begin position="1315"/>
        <end position="1341"/>
    </location>
</feature>
<sequence>MNRIFSLLFLAGGLLASGMPCPAAASTPPQRQDGPSAHADDKGGLPEDSTSSSQKGAKDADKATSISQQRKQSVEAIEKLLEKRLFKNAAKQALKQLDEYDDQYSGADLLLYYQALTRLNALDDSTNLDTILQEQMKRHGGNPYFLMDAAHLYQNASHTFKLVDGAYIRSAEPWDGEYSGEARDRVEALRCLSKAMQLAEKEKNMKLLGQLRFMTAQALLVKGSRYSSLSPFQAYAALGNLTSLKELPGYVAREEAPPFRNVATVPVTVNAKTGKPEVVFYHASSSWETAKNDGERMRWLLDAAIQANPELANQVNYFTASWCHRLFSYSNTAPDQEFVYGPGNAGMVAGINPEELKTNQTVVKTDRTGNGKFLLTTLPPDYDFIRIAAAVRVTPEPDYYVNAGNLAANEFLARNQRPAAAELLGKILQTWNAQSWNQTDKEDFLHVADNLKKRIASITEPNGMFDADKRTLLAGEPVTVAFSYRNAAQASVTARSVDMKRWQEERMDKVQTSSTLGNAYRKKYSSLGTLLFNLLHEPSYARYLGEEIKGEKVALAPGERHLNRIAQIPVPTRKPGWYLLTVTLDNGYRFHRFLTLSDMVLVRRSVPEGNLWFLADAGTGMPVEGGSLRLLRYQEDKTLQKHQVKGTTDKDGAMIETIPPRGSRTPSYNMFLGIASKGDSYVLAGVSDYGWESGNYLMDTANKASDPYSCFFLESQPVYRPGQTARFKGVLFRPDIANPGTKDCAGKKLTLTITSPTGDESVFPPKTVTTDSTGCFELELLIPAEAPLGQYGAKLKLHDSADPDFRLYAPLFRMEEYKKPEFSVRMDAPSRPIRLGRPIPVSIQADYYAGGPVSEGKATITITRTLGADVWTPYWKWSWLYDRSFSPYYIPFSPDAPLTVLEKTVPLDKDGKASVELSTAQDARDFASQNITYRVSASVTDASLREVSASGQVIATFRPFNIFTALNRGYAPTGTPVQASITAATADGAKIAHAKGTSVLQHIRADGSREALETWNITTGKEGEATLSFQTRESGLYALSSTLKDEHGNRVEESFQFLSYGKGKQNPFKINPLSITPDKKEYAPGDTAKLLLASDYPDARVWTFLRNSWKDESRSLVPLDRQTALVECPLTREDMPNMGVNAFTVRNGELHTASAELLIPPASQILAPSVTPGKSQYQPGEEGRVTVQVKGPDGKPVRNGIVTLAVYDKALEYIARPNITDIAKTVWGSLNETGFLSLKKMTAAGTQQDRGPDQPYFQSLLYSDYGYLLRREKGAVNGFATAGVRSGNYAISGKAASRVLAEGAAVPAAAPVPAMQQMASDEESAESDSFAAGQGDADVQENSSPHIQLRTNFADCIKWCGTLRTDEEGNVTVPVEMPDNLTTWKAAAWAITPGLQVGQASAEFLTTKDFMVSMQAPRFFVEKDVVMLSALVRNRTDKAVRARVSISLKDGCLELLPADAPAVKGLAADTDNSAVREVDVPAQGQAVVNWWTAAIREGTAAVAMEAASGSTGDAMQMNFPVLVHGMKQLHAGSAVVLPGEQEQKLSISLPQQRRREESELVVKVSPSIALSMVEALPYLAEYPYGCVEQTLNRFLPALVVTDALKQLGLNPGAALESHRNLNPQAIKNKAFHDSIMKKLERNPVYDEAALKKMAAKGISSLREKQLSNGSWGWFGGASEGDPVMTAHVAHGLKIASNTVNVPDGMLSGAVRWLKNYQESQAALLEKGDEYRKLEKLPDGPKKKEAIRKLGDYRLTVSATDTLVYSVLAECGVKNLPMERYLFRDRLELPVISQVQLAEILLDAHRMDDFKKVMPIISQFLQQDDSLQTAWLRLPNEGYWWRWYGSGVATQAAYLKLMAKSDPGNPVTARLAKWLLNNRANGSYWDSTKDTADCLEALSAYLLQTREGMEDMEAEILYDGVPVKTVASTKETLFTFDNAFRMSGKDLADGSHVITIRRKKGSGNIYANSTLSYFSLEDPIPAAGNAVTVERSYYCIRKETVKDDSVKDTQTDAGELVSQGKDLTRRTLLKDGDVIASGDIIEVVMTVKTKNDVEYLMLLDPKPAGCESQETTSGYAWMGTVSGYKEIGDEEIRVFLSSLPMGQYQISHRLRAERPGRFSALPAVIEAMYAPELRGNSKEHKIGISMPAE</sequence>
<dbReference type="SMART" id="SM01360">
    <property type="entry name" value="A2M"/>
    <property type="match status" value="1"/>
</dbReference>
<dbReference type="InterPro" id="IPR011626">
    <property type="entry name" value="Alpha-macroglobulin_TED"/>
</dbReference>
<dbReference type="RefSeq" id="WP_102722504.1">
    <property type="nucleotide sequence ID" value="NZ_CACRSS010000016.1"/>
</dbReference>
<accession>A0A6N2U3L5</accession>
<dbReference type="InterPro" id="IPR001599">
    <property type="entry name" value="Macroglobln_a2"/>
</dbReference>
<dbReference type="Pfam" id="PF00207">
    <property type="entry name" value="A2M"/>
    <property type="match status" value="1"/>
</dbReference>
<evidence type="ECO:0000313" key="4">
    <source>
        <dbReference type="EMBL" id="VYT11031.1"/>
    </source>
</evidence>
<reference evidence="4" key="1">
    <citation type="submission" date="2019-11" db="EMBL/GenBank/DDBJ databases">
        <authorList>
            <person name="Feng L."/>
        </authorList>
    </citation>
    <scope>NUCLEOTIDE SEQUENCE</scope>
    <source>
        <strain evidence="4">AMuciniphilaLFYP55</strain>
    </source>
</reference>
<dbReference type="InterPro" id="IPR002890">
    <property type="entry name" value="MG2"/>
</dbReference>
<dbReference type="Gene3D" id="1.50.10.20">
    <property type="match status" value="1"/>
</dbReference>
<dbReference type="Gene3D" id="2.20.130.20">
    <property type="match status" value="1"/>
</dbReference>
<dbReference type="SMART" id="SM01359">
    <property type="entry name" value="A2M_N_2"/>
    <property type="match status" value="1"/>
</dbReference>
<feature type="signal peptide" evidence="3">
    <location>
        <begin position="1"/>
        <end position="25"/>
    </location>
</feature>
<comment type="similarity">
    <text evidence="1">Belongs to the protease inhibitor I39 (alpha-2-macroglobulin) family. Bacterial alpha-2-macroglobulin subfamily.</text>
</comment>
<dbReference type="Pfam" id="PF07678">
    <property type="entry name" value="TED_complement"/>
    <property type="match status" value="1"/>
</dbReference>
<dbReference type="Pfam" id="PF07703">
    <property type="entry name" value="A2M_BRD"/>
    <property type="match status" value="1"/>
</dbReference>
<organism evidence="4">
    <name type="scientific">Akkermansia muciniphila</name>
    <dbReference type="NCBI Taxonomy" id="239935"/>
    <lineage>
        <taxon>Bacteria</taxon>
        <taxon>Pseudomonadati</taxon>
        <taxon>Verrucomicrobiota</taxon>
        <taxon>Verrucomicrobiia</taxon>
        <taxon>Verrucomicrobiales</taxon>
        <taxon>Akkermansiaceae</taxon>
        <taxon>Akkermansia</taxon>
    </lineage>
</organism>
<dbReference type="InterPro" id="IPR041246">
    <property type="entry name" value="Bact_MG10"/>
</dbReference>
<dbReference type="PANTHER" id="PTHR40094">
    <property type="entry name" value="ALPHA-2-MACROGLOBULIN HOMOLOG"/>
    <property type="match status" value="1"/>
</dbReference>
<dbReference type="InterPro" id="IPR047565">
    <property type="entry name" value="Alpha-macroglob_thiol-ester_cl"/>
</dbReference>
<dbReference type="InterPro" id="IPR051802">
    <property type="entry name" value="YfhM-like"/>
</dbReference>
<dbReference type="Gene3D" id="2.60.40.1930">
    <property type="match status" value="1"/>
</dbReference>
<evidence type="ECO:0000256" key="2">
    <source>
        <dbReference type="SAM" id="MobiDB-lite"/>
    </source>
</evidence>
<name>A0A6N2U3L5_9BACT</name>